<evidence type="ECO:0000256" key="5">
    <source>
        <dbReference type="PROSITE-ProRule" id="PRU01251"/>
    </source>
</evidence>
<dbReference type="PROSITE" id="PS51903">
    <property type="entry name" value="CLP_R"/>
    <property type="match status" value="1"/>
</dbReference>
<name>A0A1R3IGN8_9ROSI</name>
<dbReference type="Gene3D" id="1.10.1780.10">
    <property type="entry name" value="Clp, N-terminal domain"/>
    <property type="match status" value="1"/>
</dbReference>
<feature type="domain" description="Clp R" evidence="7">
    <location>
        <begin position="8"/>
        <end position="185"/>
    </location>
</feature>
<dbReference type="InterPro" id="IPR058680">
    <property type="entry name" value="NBD_SMAX1-like"/>
</dbReference>
<dbReference type="SUPFAM" id="SSF81923">
    <property type="entry name" value="Double Clp-N motif"/>
    <property type="match status" value="1"/>
</dbReference>
<accession>A0A1R3IGN8</accession>
<dbReference type="InterPro" id="IPR027417">
    <property type="entry name" value="P-loop_NTPase"/>
</dbReference>
<evidence type="ECO:0000256" key="2">
    <source>
        <dbReference type="ARBA" id="ARBA00022737"/>
    </source>
</evidence>
<organism evidence="8 9">
    <name type="scientific">Corchorus olitorius</name>
    <dbReference type="NCBI Taxonomy" id="93759"/>
    <lineage>
        <taxon>Eukaryota</taxon>
        <taxon>Viridiplantae</taxon>
        <taxon>Streptophyta</taxon>
        <taxon>Embryophyta</taxon>
        <taxon>Tracheophyta</taxon>
        <taxon>Spermatophyta</taxon>
        <taxon>Magnoliopsida</taxon>
        <taxon>eudicotyledons</taxon>
        <taxon>Gunneridae</taxon>
        <taxon>Pentapetalae</taxon>
        <taxon>rosids</taxon>
        <taxon>malvids</taxon>
        <taxon>Malvales</taxon>
        <taxon>Malvaceae</taxon>
        <taxon>Grewioideae</taxon>
        <taxon>Apeibeae</taxon>
        <taxon>Corchorus</taxon>
    </lineage>
</organism>
<dbReference type="InterPro" id="IPR036628">
    <property type="entry name" value="Clp_N_dom_sf"/>
</dbReference>
<dbReference type="OrthoDB" id="1872342at2759"/>
<keyword evidence="4" id="KW-0804">Transcription</keyword>
<keyword evidence="2 5" id="KW-0677">Repeat</keyword>
<dbReference type="InterPro" id="IPR004176">
    <property type="entry name" value="Clp_R_N"/>
</dbReference>
<dbReference type="Proteomes" id="UP000187203">
    <property type="component" value="Unassembled WGS sequence"/>
</dbReference>
<keyword evidence="9" id="KW-1185">Reference proteome</keyword>
<dbReference type="Pfam" id="PF23569">
    <property type="entry name" value="NBD_SMAX1"/>
    <property type="match status" value="1"/>
</dbReference>
<proteinExistence type="inferred from homology"/>
<evidence type="ECO:0000256" key="1">
    <source>
        <dbReference type="ARBA" id="ARBA00008675"/>
    </source>
</evidence>
<dbReference type="STRING" id="93759.A0A1R3IGN8"/>
<dbReference type="PANTHER" id="PTHR43572">
    <property type="entry name" value="CHAPERONE PROTEIN CLPD, CHLOROPLASTIC"/>
    <property type="match status" value="1"/>
</dbReference>
<dbReference type="EMBL" id="AWUE01018225">
    <property type="protein sequence ID" value="OMO81725.1"/>
    <property type="molecule type" value="Genomic_DNA"/>
</dbReference>
<keyword evidence="3" id="KW-0805">Transcription regulation</keyword>
<evidence type="ECO:0000313" key="8">
    <source>
        <dbReference type="EMBL" id="OMO81725.1"/>
    </source>
</evidence>
<dbReference type="Gene3D" id="3.40.50.300">
    <property type="entry name" value="P-loop containing nucleotide triphosphate hydrolases"/>
    <property type="match status" value="1"/>
</dbReference>
<evidence type="ECO:0000313" key="9">
    <source>
        <dbReference type="Proteomes" id="UP000187203"/>
    </source>
</evidence>
<reference evidence="9" key="1">
    <citation type="submission" date="2013-09" db="EMBL/GenBank/DDBJ databases">
        <title>Corchorus olitorius genome sequencing.</title>
        <authorList>
            <person name="Alam M."/>
            <person name="Haque M.S."/>
            <person name="Islam M.S."/>
            <person name="Emdad E.M."/>
            <person name="Islam M.M."/>
            <person name="Ahmed B."/>
            <person name="Halim A."/>
            <person name="Hossen Q.M.M."/>
            <person name="Hossain M.Z."/>
            <person name="Ahmed R."/>
            <person name="Khan M.M."/>
            <person name="Islam R."/>
            <person name="Rashid M.M."/>
            <person name="Khan S.A."/>
            <person name="Rahman M.S."/>
            <person name="Alam M."/>
            <person name="Yahiya A.S."/>
            <person name="Khan M.S."/>
            <person name="Azam M.S."/>
            <person name="Haque T."/>
            <person name="Lashkar M.Z.H."/>
            <person name="Akhand A.I."/>
            <person name="Morshed G."/>
            <person name="Roy S."/>
            <person name="Uddin K.S."/>
            <person name="Rabeya T."/>
            <person name="Hossain A.S."/>
            <person name="Chowdhury A."/>
            <person name="Snigdha A.R."/>
            <person name="Mortoza M.S."/>
            <person name="Matin S.A."/>
            <person name="Hoque S.M.E."/>
            <person name="Islam M.K."/>
            <person name="Roy D.K."/>
            <person name="Haider R."/>
            <person name="Moosa M.M."/>
            <person name="Elias S.M."/>
            <person name="Hasan A.M."/>
            <person name="Jahan S."/>
            <person name="Shafiuddin M."/>
            <person name="Mahmood N."/>
            <person name="Shommy N.S."/>
        </authorList>
    </citation>
    <scope>NUCLEOTIDE SEQUENCE [LARGE SCALE GENOMIC DNA]</scope>
    <source>
        <strain evidence="9">cv. O-4</strain>
    </source>
</reference>
<dbReference type="AlphaFoldDB" id="A0A1R3IGN8"/>
<gene>
    <name evidence="8" type="ORF">COLO4_23438</name>
</gene>
<comment type="caution">
    <text evidence="8">The sequence shown here is derived from an EMBL/GenBank/DDBJ whole genome shotgun (WGS) entry which is preliminary data.</text>
</comment>
<dbReference type="FunFam" id="1.10.1780.10:FF:000005">
    <property type="entry name" value="protein SUPPRESSOR OF MAX2 1"/>
    <property type="match status" value="1"/>
</dbReference>
<comment type="similarity">
    <text evidence="1">Belongs to the ClpA/ClpB family.</text>
</comment>
<evidence type="ECO:0000256" key="6">
    <source>
        <dbReference type="SAM" id="MobiDB-lite"/>
    </source>
</evidence>
<sequence>MRSGGCTVQQTLTTEAASVLKHSLSLARRRGHAQLTPLHVAATLLSSRGSILRRACLKSQSQSHQPYPCQSQISQSHHHPLQCRALELCFNVALNRLPTTPTPLLLHAQPSLSNALIAALKRAQAHQRRGCIEQQQQQQPLLAIKVELEQLIISILDDPSVSRVMREAGFSSTAVKNNIDDTSVFHSSNSNGRGGVFSSPCSPNSHPTSCHRDFFTTTTLWQPQQNQHPNPFLFSPPQNRSVSANYSSSSFKEDIKLVLEVLVRKKVKKNTVIVGDCVSTTQGLVSELTSRIERGDVPEEIRNVHLVNFYFAPLSLKLMKRQDVHKHVADLKRKVDSIAAAIIYTGDLRWTAEEEEEEEEEENSDGDNYSPVDHLVSEIGRLMSEYRSSNKRVWLVATATYQTYMRCQMRQPPLEALWALQPVSLPSAGLALTLHASSVHDSRMSLRDGVEMKAFANKEEVEKLSCCPECSWNYEKDVELLFNSASASASAAHQKPLPCWLQPHATATAQKDELEELRRKWNRVCQSLHQQNQKKLRSSSYSSQLRLSSWWPNCETSSISFTDSGSNSLSVPKFRRQNSCTIDFNFGDYYGTHKQIAEPNLDSLKNNNKSESEIESEADKEITLALGNSNSGKLPLPNNHEFCKLLQANVPWQSDLIPPIAQALIDFSSKCKDTWFLILGNDLIGKRRLACSIAQCVLGSPDFLLHLNMNMMTSSESDQVTETLLRNSQKLVALVENVDLADTHFLKLLSDRFQSNSNSNSRQGEAVFILTKSINNSTTNIHLQKINQDSTVIQMKLNIIVKGKGSSLRTPNSENSKRKASWDNIVSVSSMIQKSPRIDDEISGNSNSKKKDLSSFNTLVDVDLNIKADEEPDDDDIETGSKPGHLTPISSDLTRETPIGFLEFIPNRYVFHQKQEMKEYFTSKMKESMDEALGGGENVIRFSVEDRVLEGILFASSFFLNSLFEKWLKDIFQTGLKTVKIGGKEGIDEIRLSCGGIVEQAMDNGYLGTCLPQKIQVSFMD</sequence>
<dbReference type="PANTHER" id="PTHR43572:SF3">
    <property type="entry name" value="PROTEIN SMAX1-LIKE 5"/>
    <property type="match status" value="1"/>
</dbReference>
<evidence type="ECO:0000256" key="3">
    <source>
        <dbReference type="ARBA" id="ARBA00023015"/>
    </source>
</evidence>
<evidence type="ECO:0000259" key="7">
    <source>
        <dbReference type="PROSITE" id="PS51903"/>
    </source>
</evidence>
<protein>
    <recommendedName>
        <fullName evidence="7">Clp R domain-containing protein</fullName>
    </recommendedName>
</protein>
<evidence type="ECO:0000256" key="4">
    <source>
        <dbReference type="ARBA" id="ARBA00023163"/>
    </source>
</evidence>
<feature type="region of interest" description="Disordered" evidence="6">
    <location>
        <begin position="870"/>
        <end position="890"/>
    </location>
</feature>
<dbReference type="InterPro" id="IPR051650">
    <property type="entry name" value="SL_signaling_regulator"/>
</dbReference>